<evidence type="ECO:0000313" key="1">
    <source>
        <dbReference type="EMBL" id="UNO49494.1"/>
    </source>
</evidence>
<dbReference type="eggNOG" id="ENOG5031K93">
    <property type="taxonomic scope" value="Bacteria"/>
</dbReference>
<dbReference type="NCBIfam" id="TIGR02837">
    <property type="entry name" value="spore_II_R"/>
    <property type="match status" value="1"/>
</dbReference>
<accession>A0A9E7CR96</accession>
<sequence length="231" mass="24993">MRISRRFVAFVGIVAVVVGGGRMLLHKPAAAEAKDVVYQNVATPHDAPIPKEALRLRIIANSDSPADQKLKLEIRDAVVEQVGSWVSGAKNSTQARQIVLNHIQQIQATATQVEHAHGVDEPIHTDVGKVPFPTKIYGNRVYPAGNYEALRITIGKGQGANWWCVLYPPLCFIDVAEGDAVPNTGSFPDLPPLETIQVPGADGKKQTVQVRLASEDYGESAIKALKHLLGK</sequence>
<dbReference type="Proteomes" id="UP000829401">
    <property type="component" value="Chromosome"/>
</dbReference>
<dbReference type="AlphaFoldDB" id="T0BYR9"/>
<proteinExistence type="predicted"/>
<dbReference type="Pfam" id="PF09551">
    <property type="entry name" value="Spore_II_R"/>
    <property type="match status" value="1"/>
</dbReference>
<reference evidence="2" key="1">
    <citation type="journal article" date="2022" name="G3 (Bethesda)">
        <title>Unveiling the complete genome sequence of Alicyclobacillus acidoterrestris DSM 3922T, a taint-producing strain.</title>
        <authorList>
            <person name="Leonardo I.C."/>
            <person name="Barreto Crespo M.T."/>
            <person name="Gaspar F.B."/>
        </authorList>
    </citation>
    <scope>NUCLEOTIDE SEQUENCE [LARGE SCALE GENOMIC DNA]</scope>
    <source>
        <strain evidence="2">DSM 3922</strain>
    </source>
</reference>
<dbReference type="EMBL" id="CP080467">
    <property type="protein sequence ID" value="UNO49494.1"/>
    <property type="molecule type" value="Genomic_DNA"/>
</dbReference>
<keyword evidence="2" id="KW-1185">Reference proteome</keyword>
<dbReference type="OrthoDB" id="9793324at2"/>
<protein>
    <submittedName>
        <fullName evidence="1">Stage II sporulation protein R</fullName>
    </submittedName>
</protein>
<dbReference type="InterPro" id="IPR014202">
    <property type="entry name" value="Spore_II_R"/>
</dbReference>
<dbReference type="RefSeq" id="WP_021296809.1">
    <property type="nucleotide sequence ID" value="NZ_AURB01000136.1"/>
</dbReference>
<dbReference type="STRING" id="1356854.N007_08740"/>
<name>T0BYR9_ALIAG</name>
<accession>T0BYR9</accession>
<evidence type="ECO:0000313" key="2">
    <source>
        <dbReference type="Proteomes" id="UP000829401"/>
    </source>
</evidence>
<gene>
    <name evidence="1" type="primary">spoIIR</name>
    <name evidence="1" type="ORF">K1I37_02775</name>
</gene>
<organism evidence="1 2">
    <name type="scientific">Alicyclobacillus acidoterrestris (strain ATCC 49025 / DSM 3922 / CIP 106132 / NCIMB 13137 / GD3B)</name>
    <dbReference type="NCBI Taxonomy" id="1356854"/>
    <lineage>
        <taxon>Bacteria</taxon>
        <taxon>Bacillati</taxon>
        <taxon>Bacillota</taxon>
        <taxon>Bacilli</taxon>
        <taxon>Bacillales</taxon>
        <taxon>Alicyclobacillaceae</taxon>
        <taxon>Alicyclobacillus</taxon>
    </lineage>
</organism>
<dbReference type="KEGG" id="aaco:K1I37_02775"/>